<evidence type="ECO:0000256" key="5">
    <source>
        <dbReference type="ARBA" id="ARBA00022884"/>
    </source>
</evidence>
<organism evidence="8 9">
    <name type="scientific">Candidatus Buchananbacteria bacterium RBG_13_39_9</name>
    <dbReference type="NCBI Taxonomy" id="1797531"/>
    <lineage>
        <taxon>Bacteria</taxon>
        <taxon>Candidatus Buchananiibacteriota</taxon>
    </lineage>
</organism>
<evidence type="ECO:0000313" key="8">
    <source>
        <dbReference type="EMBL" id="OGY41106.1"/>
    </source>
</evidence>
<keyword evidence="4 6" id="KW-0378">Hydrolase</keyword>
<gene>
    <name evidence="6" type="primary">rnpA</name>
    <name evidence="8" type="ORF">A2Y67_01170</name>
</gene>
<dbReference type="AlphaFoldDB" id="A0A1G1XN76"/>
<evidence type="ECO:0000256" key="3">
    <source>
        <dbReference type="ARBA" id="ARBA00022759"/>
    </source>
</evidence>
<evidence type="ECO:0000256" key="4">
    <source>
        <dbReference type="ARBA" id="ARBA00022801"/>
    </source>
</evidence>
<dbReference type="GO" id="GO:0000049">
    <property type="term" value="F:tRNA binding"/>
    <property type="evidence" value="ECO:0007669"/>
    <property type="project" value="UniProtKB-UniRule"/>
</dbReference>
<dbReference type="InterPro" id="IPR000100">
    <property type="entry name" value="RNase_P"/>
</dbReference>
<dbReference type="EMBL" id="MHIA01000034">
    <property type="protein sequence ID" value="OGY41106.1"/>
    <property type="molecule type" value="Genomic_DNA"/>
</dbReference>
<evidence type="ECO:0000256" key="6">
    <source>
        <dbReference type="HAMAP-Rule" id="MF_00227"/>
    </source>
</evidence>
<name>A0A1G1XN76_9BACT</name>
<evidence type="ECO:0000256" key="2">
    <source>
        <dbReference type="ARBA" id="ARBA00022722"/>
    </source>
</evidence>
<dbReference type="GO" id="GO:0001682">
    <property type="term" value="P:tRNA 5'-leader removal"/>
    <property type="evidence" value="ECO:0007669"/>
    <property type="project" value="UniProtKB-UniRule"/>
</dbReference>
<comment type="caution">
    <text evidence="8">The sequence shown here is derived from an EMBL/GenBank/DDBJ whole genome shotgun (WGS) entry which is preliminary data.</text>
</comment>
<comment type="function">
    <text evidence="6">RNaseP catalyzes the removal of the 5'-leader sequence from pre-tRNA to produce the mature 5'-terminus. It can also cleave other RNA substrates such as 4.5S RNA. The protein component plays an auxiliary but essential role in vivo by binding to the 5'-leader sequence and broadening the substrate specificity of the ribozyme.</text>
</comment>
<keyword evidence="3 6" id="KW-0255">Endonuclease</keyword>
<protein>
    <recommendedName>
        <fullName evidence="6 7">Ribonuclease P protein component</fullName>
        <shortName evidence="6">RNase P protein</shortName>
        <shortName evidence="6">RNaseP protein</shortName>
        <ecNumber evidence="6 7">3.1.26.5</ecNumber>
    </recommendedName>
    <alternativeName>
        <fullName evidence="6">Protein C5</fullName>
    </alternativeName>
</protein>
<dbReference type="PANTHER" id="PTHR33992">
    <property type="entry name" value="RIBONUCLEASE P PROTEIN COMPONENT"/>
    <property type="match status" value="1"/>
</dbReference>
<dbReference type="InterPro" id="IPR020568">
    <property type="entry name" value="Ribosomal_Su5_D2-typ_SF"/>
</dbReference>
<dbReference type="SUPFAM" id="SSF54211">
    <property type="entry name" value="Ribosomal protein S5 domain 2-like"/>
    <property type="match status" value="1"/>
</dbReference>
<dbReference type="NCBIfam" id="TIGR00188">
    <property type="entry name" value="rnpA"/>
    <property type="match status" value="1"/>
</dbReference>
<proteinExistence type="inferred from homology"/>
<dbReference type="PANTHER" id="PTHR33992:SF1">
    <property type="entry name" value="RIBONUCLEASE P PROTEIN COMPONENT"/>
    <property type="match status" value="1"/>
</dbReference>
<dbReference type="InterPro" id="IPR014721">
    <property type="entry name" value="Ribsml_uS5_D2-typ_fold_subgr"/>
</dbReference>
<dbReference type="HAMAP" id="MF_00227">
    <property type="entry name" value="RNase_P"/>
    <property type="match status" value="1"/>
</dbReference>
<keyword evidence="5 6" id="KW-0694">RNA-binding</keyword>
<accession>A0A1G1XN76</accession>
<reference evidence="8 9" key="1">
    <citation type="journal article" date="2016" name="Nat. Commun.">
        <title>Thousands of microbial genomes shed light on interconnected biogeochemical processes in an aquifer system.</title>
        <authorList>
            <person name="Anantharaman K."/>
            <person name="Brown C.T."/>
            <person name="Hug L.A."/>
            <person name="Sharon I."/>
            <person name="Castelle C.J."/>
            <person name="Probst A.J."/>
            <person name="Thomas B.C."/>
            <person name="Singh A."/>
            <person name="Wilkins M.J."/>
            <person name="Karaoz U."/>
            <person name="Brodie E.L."/>
            <person name="Williams K.H."/>
            <person name="Hubbard S.S."/>
            <person name="Banfield J.F."/>
        </authorList>
    </citation>
    <scope>NUCLEOTIDE SEQUENCE [LARGE SCALE GENOMIC DNA]</scope>
</reference>
<keyword evidence="1 6" id="KW-0819">tRNA processing</keyword>
<dbReference type="Gene3D" id="3.30.230.10">
    <property type="match status" value="1"/>
</dbReference>
<evidence type="ECO:0000313" key="9">
    <source>
        <dbReference type="Proteomes" id="UP000176260"/>
    </source>
</evidence>
<comment type="catalytic activity">
    <reaction evidence="6">
        <text>Endonucleolytic cleavage of RNA, removing 5'-extranucleotides from tRNA precursor.</text>
        <dbReference type="EC" id="3.1.26.5"/>
    </reaction>
</comment>
<evidence type="ECO:0000256" key="1">
    <source>
        <dbReference type="ARBA" id="ARBA00022694"/>
    </source>
</evidence>
<dbReference type="GO" id="GO:0042781">
    <property type="term" value="F:3'-tRNA processing endoribonuclease activity"/>
    <property type="evidence" value="ECO:0007669"/>
    <property type="project" value="TreeGrafter"/>
</dbReference>
<comment type="similarity">
    <text evidence="6">Belongs to the RnpA family.</text>
</comment>
<comment type="subunit">
    <text evidence="6">Consists of a catalytic RNA component (M1 or rnpB) and a protein subunit.</text>
</comment>
<dbReference type="GO" id="GO:0030677">
    <property type="term" value="C:ribonuclease P complex"/>
    <property type="evidence" value="ECO:0007669"/>
    <property type="project" value="TreeGrafter"/>
</dbReference>
<keyword evidence="2 6" id="KW-0540">Nuclease</keyword>
<dbReference type="Proteomes" id="UP000176260">
    <property type="component" value="Unassembled WGS sequence"/>
</dbReference>
<evidence type="ECO:0000256" key="7">
    <source>
        <dbReference type="NCBIfam" id="TIGR00188"/>
    </source>
</evidence>
<dbReference type="GO" id="GO:0004526">
    <property type="term" value="F:ribonuclease P activity"/>
    <property type="evidence" value="ECO:0007669"/>
    <property type="project" value="UniProtKB-UniRule"/>
</dbReference>
<sequence>MKKLAVNKLSANPRVGANYILAMAQGQNRLSKTKEIQSVMKKGRAYYCPVFMIKVLKNTLGYMRFAIIVSNKVSKKATVRNLIKRRFREMMRLKVKAIKTGADLVILASPKIISQESGKALPYKNLNEALSVLLKKANLL</sequence>
<dbReference type="Pfam" id="PF00825">
    <property type="entry name" value="Ribonuclease_P"/>
    <property type="match status" value="1"/>
</dbReference>
<dbReference type="EC" id="3.1.26.5" evidence="6 7"/>